<dbReference type="PANTHER" id="PTHR34309">
    <property type="entry name" value="SLR1406 PROTEIN"/>
    <property type="match status" value="1"/>
</dbReference>
<dbReference type="RefSeq" id="WP_368374024.1">
    <property type="nucleotide sequence ID" value="NZ_JBFRYB010000001.1"/>
</dbReference>
<dbReference type="SUPFAM" id="SSF143744">
    <property type="entry name" value="GlcG-like"/>
    <property type="match status" value="3"/>
</dbReference>
<evidence type="ECO:0000313" key="2">
    <source>
        <dbReference type="Proteomes" id="UP001557484"/>
    </source>
</evidence>
<keyword evidence="2" id="KW-1185">Reference proteome</keyword>
<dbReference type="InterPro" id="IPR052517">
    <property type="entry name" value="GlcG_carb_metab_protein"/>
</dbReference>
<evidence type="ECO:0000313" key="1">
    <source>
        <dbReference type="EMBL" id="MEX1663895.1"/>
    </source>
</evidence>
<name>A0ABV3TRI6_9GAMM</name>
<dbReference type="PANTHER" id="PTHR34309:SF10">
    <property type="entry name" value="SLR1406 PROTEIN"/>
    <property type="match status" value="1"/>
</dbReference>
<reference evidence="1 2" key="1">
    <citation type="journal article" date="2011" name="Int. J. Syst. Evol. Microbiol.">
        <title>Zhongshania antarctica gen. nov., sp. nov. and Zhongshania guokunii sp. nov., gammaproteobacteria respectively isolated from coastal attached (fast) ice and surface seawater of the Antarctic.</title>
        <authorList>
            <person name="Li H.J."/>
            <person name="Zhang X.Y."/>
            <person name="Chen C.X."/>
            <person name="Zhang Y.J."/>
            <person name="Gao Z.M."/>
            <person name="Yu Y."/>
            <person name="Chen X.L."/>
            <person name="Chen B."/>
            <person name="Zhang Y.Z."/>
        </authorList>
    </citation>
    <scope>NUCLEOTIDE SEQUENCE [LARGE SCALE GENOMIC DNA]</scope>
    <source>
        <strain evidence="1 2">R06B22</strain>
    </source>
</reference>
<dbReference type="EMBL" id="JBFRYB010000001">
    <property type="protein sequence ID" value="MEX1663895.1"/>
    <property type="molecule type" value="Genomic_DNA"/>
</dbReference>
<gene>
    <name evidence="1" type="ORF">AB4875_00275</name>
</gene>
<dbReference type="Proteomes" id="UP001557484">
    <property type="component" value="Unassembled WGS sequence"/>
</dbReference>
<dbReference type="PROSITE" id="PS51257">
    <property type="entry name" value="PROKAR_LIPOPROTEIN"/>
    <property type="match status" value="1"/>
</dbReference>
<dbReference type="InterPro" id="IPR038084">
    <property type="entry name" value="PduO/GlcC-like_sf"/>
</dbReference>
<accession>A0ABV3TRI6</accession>
<protein>
    <submittedName>
        <fullName evidence="1">Heme-binding protein</fullName>
    </submittedName>
</protein>
<dbReference type="Pfam" id="PF03928">
    <property type="entry name" value="HbpS-like"/>
    <property type="match status" value="2"/>
</dbReference>
<dbReference type="Gene3D" id="3.30.450.150">
    <property type="entry name" value="Haem-degrading domain"/>
    <property type="match status" value="3"/>
</dbReference>
<dbReference type="InterPro" id="IPR005624">
    <property type="entry name" value="PduO/GlcC-like"/>
</dbReference>
<organism evidence="1 2">
    <name type="scientific">Zhongshania arctica</name>
    <dbReference type="NCBI Taxonomy" id="3238302"/>
    <lineage>
        <taxon>Bacteria</taxon>
        <taxon>Pseudomonadati</taxon>
        <taxon>Pseudomonadota</taxon>
        <taxon>Gammaproteobacteria</taxon>
        <taxon>Cellvibrionales</taxon>
        <taxon>Spongiibacteraceae</taxon>
        <taxon>Zhongshania</taxon>
    </lineage>
</organism>
<comment type="caution">
    <text evidence="1">The sequence shown here is derived from an EMBL/GenBank/DDBJ whole genome shotgun (WGS) entry which is preliminary data.</text>
</comment>
<proteinExistence type="predicted"/>
<sequence length="663" mass="69083">MARRTGTLILFAALALVACKGDRHQQVAAQGSNANTQCDGSCASASSFLSSSDVEIIVRQAVAQARALNVPATIAVSDRSGNILTVFRMAEVLANGDRKLTLVANSDTIISGGLERLELPISATQSGDALAAMAKAITAAYLSSEGNGFSTRVASQIVQEHFNPGEFNQASGPLFGVQFSQLACSDFVLDASNPAILVGPKRSPLGLSADPGGIPLYKFGTPVGGIGVISDDFIYGIDRIISDVDFDSDEVIALAGSFGFAVPADRQADRITVDGKTLRFTDVDFNVLDPSVQNAPSLVLNTDGNFVSVKDYYTAADGYRAGQAFGQAGSGIRSDNNLRFPSRDAFVFVDENNAERFPPIAGSQLSAAEVQEIISQALAIANRARAQIRQPLGSAARVTISVVDTDGTVLGIARSRDAPVFGADVSLQKARTATFFSSSDAASFITALPNTQYLTPALTAANTIVLDDYVQNIIALTGDSTALSNGIAFADRSGGNLSRPHYPDGIDANGPGPFSKPAGEWSPFSTGLQLDLSFNGIVSHLLYLMGGAQDVGKNCVGLAFAGTTSSAAPRLANGIQIFPGSVPIYRGNQLIGGIGVSGDGVDQDDMIAFLGLHQAGEILGTVNNAPIAIRADQLSPGGQRLRYINCPQSPFNNSDEQNVCAGK</sequence>